<evidence type="ECO:0000313" key="3">
    <source>
        <dbReference type="Proteomes" id="UP001445335"/>
    </source>
</evidence>
<gene>
    <name evidence="2" type="ORF">WJX81_008638</name>
</gene>
<dbReference type="Proteomes" id="UP001445335">
    <property type="component" value="Unassembled WGS sequence"/>
</dbReference>
<name>A0AAW1RUH0_9CHLO</name>
<reference evidence="2 3" key="1">
    <citation type="journal article" date="2024" name="Nat. Commun.">
        <title>Phylogenomics reveals the evolutionary origins of lichenization in chlorophyte algae.</title>
        <authorList>
            <person name="Puginier C."/>
            <person name="Libourel C."/>
            <person name="Otte J."/>
            <person name="Skaloud P."/>
            <person name="Haon M."/>
            <person name="Grisel S."/>
            <person name="Petersen M."/>
            <person name="Berrin J.G."/>
            <person name="Delaux P.M."/>
            <person name="Dal Grande F."/>
            <person name="Keller J."/>
        </authorList>
    </citation>
    <scope>NUCLEOTIDE SEQUENCE [LARGE SCALE GENOMIC DNA]</scope>
    <source>
        <strain evidence="2 3">SAG 245.80</strain>
    </source>
</reference>
<dbReference type="GO" id="GO:0008168">
    <property type="term" value="F:methyltransferase activity"/>
    <property type="evidence" value="ECO:0007669"/>
    <property type="project" value="TreeGrafter"/>
</dbReference>
<dbReference type="PANTHER" id="PTHR43591:SF24">
    <property type="entry name" value="2-METHOXY-6-POLYPRENYL-1,4-BENZOQUINOL METHYLASE, MITOCHONDRIAL"/>
    <property type="match status" value="1"/>
</dbReference>
<dbReference type="SUPFAM" id="SSF53335">
    <property type="entry name" value="S-adenosyl-L-methionine-dependent methyltransferases"/>
    <property type="match status" value="1"/>
</dbReference>
<protein>
    <recommendedName>
        <fullName evidence="1">Methyltransferase domain-containing protein</fullName>
    </recommendedName>
</protein>
<proteinExistence type="predicted"/>
<feature type="domain" description="Methyltransferase" evidence="1">
    <location>
        <begin position="1"/>
        <end position="118"/>
    </location>
</feature>
<evidence type="ECO:0000259" key="1">
    <source>
        <dbReference type="Pfam" id="PF13847"/>
    </source>
</evidence>
<dbReference type="InterPro" id="IPR029063">
    <property type="entry name" value="SAM-dependent_MTases_sf"/>
</dbReference>
<dbReference type="Pfam" id="PF13847">
    <property type="entry name" value="Methyltransf_31"/>
    <property type="match status" value="1"/>
</dbReference>
<accession>A0AAW1RUH0</accession>
<evidence type="ECO:0000313" key="2">
    <source>
        <dbReference type="EMBL" id="KAK9837354.1"/>
    </source>
</evidence>
<dbReference type="CDD" id="cd02440">
    <property type="entry name" value="AdoMet_MTases"/>
    <property type="match status" value="1"/>
</dbReference>
<dbReference type="PANTHER" id="PTHR43591">
    <property type="entry name" value="METHYLTRANSFERASE"/>
    <property type="match status" value="1"/>
</dbReference>
<dbReference type="Gene3D" id="3.40.50.150">
    <property type="entry name" value="Vaccinia Virus protein VP39"/>
    <property type="match status" value="1"/>
</dbReference>
<organism evidence="2 3">
    <name type="scientific">Elliptochloris bilobata</name>
    <dbReference type="NCBI Taxonomy" id="381761"/>
    <lineage>
        <taxon>Eukaryota</taxon>
        <taxon>Viridiplantae</taxon>
        <taxon>Chlorophyta</taxon>
        <taxon>core chlorophytes</taxon>
        <taxon>Trebouxiophyceae</taxon>
        <taxon>Trebouxiophyceae incertae sedis</taxon>
        <taxon>Elliptochloris clade</taxon>
        <taxon>Elliptochloris</taxon>
    </lineage>
</organism>
<dbReference type="EMBL" id="JALJOU010000022">
    <property type="protein sequence ID" value="KAK9837354.1"/>
    <property type="molecule type" value="Genomic_DNA"/>
</dbReference>
<dbReference type="AlphaFoldDB" id="A0AAW1RUH0"/>
<comment type="caution">
    <text evidence="2">The sequence shown here is derived from an EMBL/GenBank/DDBJ whole genome shotgun (WGS) entry which is preliminary data.</text>
</comment>
<sequence length="234" mass="25337">MRILDIGCGPGTITADLAALVPQGHVTGLDQAPDVLELARATAAERGVSNVSFAVGDVHALDYADGAFDVVHTHQVLQHITDPVQALREMRRVTAPGGLVAAREADFPASAWYPEDVQGLPEWRDLYVQVARANGGEPAAGRRLHVWARQAGFDPARVATSASTMCYSGPAQREWWGGLWADRIRVPPFSQLAVEGGHASAEDLERAAAAWRAWANEEDAWFVIMHGEILCRMP</sequence>
<dbReference type="InterPro" id="IPR025714">
    <property type="entry name" value="Methyltranfer_dom"/>
</dbReference>
<keyword evidence="3" id="KW-1185">Reference proteome</keyword>